<organism evidence="2 3">
    <name type="scientific">Riccia fluitans</name>
    <dbReference type="NCBI Taxonomy" id="41844"/>
    <lineage>
        <taxon>Eukaryota</taxon>
        <taxon>Viridiplantae</taxon>
        <taxon>Streptophyta</taxon>
        <taxon>Embryophyta</taxon>
        <taxon>Marchantiophyta</taxon>
        <taxon>Marchantiopsida</taxon>
        <taxon>Marchantiidae</taxon>
        <taxon>Marchantiales</taxon>
        <taxon>Ricciaceae</taxon>
        <taxon>Riccia</taxon>
    </lineage>
</organism>
<evidence type="ECO:0000313" key="2">
    <source>
        <dbReference type="EMBL" id="KAL2612443.1"/>
    </source>
</evidence>
<dbReference type="Proteomes" id="UP001605036">
    <property type="component" value="Unassembled WGS sequence"/>
</dbReference>
<keyword evidence="3" id="KW-1185">Reference proteome</keyword>
<proteinExistence type="predicted"/>
<dbReference type="EMBL" id="JBHFFA010000007">
    <property type="protein sequence ID" value="KAL2612443.1"/>
    <property type="molecule type" value="Genomic_DNA"/>
</dbReference>
<feature type="region of interest" description="Disordered" evidence="1">
    <location>
        <begin position="1"/>
        <end position="22"/>
    </location>
</feature>
<dbReference type="AlphaFoldDB" id="A0ABD1XU07"/>
<evidence type="ECO:0000256" key="1">
    <source>
        <dbReference type="SAM" id="MobiDB-lite"/>
    </source>
</evidence>
<evidence type="ECO:0000313" key="3">
    <source>
        <dbReference type="Proteomes" id="UP001605036"/>
    </source>
</evidence>
<protein>
    <submittedName>
        <fullName evidence="2">Uncharacterized protein</fullName>
    </submittedName>
</protein>
<gene>
    <name evidence="2" type="ORF">R1flu_024135</name>
</gene>
<accession>A0ABD1XU07</accession>
<sequence length="179" mass="20729">MSGIRRRSRRQSDVPPEEPLSQRHRRAISPIIEVPSDEAMEMIDRLVQGEETNSRVGAIVGREDGKLLDMHAKLVICQALKWIGRSLSLYTSTTLVLLALAHVDPLSPNLMPDWYAWVFEQISFRLNHKNEDRASFAKDRLKEDLLKVQDILADAEQWEEPLRAEHERLQEEYFQEKAA</sequence>
<name>A0ABD1XU07_9MARC</name>
<comment type="caution">
    <text evidence="2">The sequence shown here is derived from an EMBL/GenBank/DDBJ whole genome shotgun (WGS) entry which is preliminary data.</text>
</comment>
<reference evidence="2 3" key="1">
    <citation type="submission" date="2024-09" db="EMBL/GenBank/DDBJ databases">
        <title>Chromosome-scale assembly of Riccia fluitans.</title>
        <authorList>
            <person name="Paukszto L."/>
            <person name="Sawicki J."/>
            <person name="Karawczyk K."/>
            <person name="Piernik-Szablinska J."/>
            <person name="Szczecinska M."/>
            <person name="Mazdziarz M."/>
        </authorList>
    </citation>
    <scope>NUCLEOTIDE SEQUENCE [LARGE SCALE GENOMIC DNA]</scope>
    <source>
        <strain evidence="2">Rf_01</strain>
        <tissue evidence="2">Aerial parts of the thallus</tissue>
    </source>
</reference>